<dbReference type="InterPro" id="IPR000595">
    <property type="entry name" value="cNMP-bd_dom"/>
</dbReference>
<dbReference type="Proteomes" id="UP000033035">
    <property type="component" value="Unassembled WGS sequence"/>
</dbReference>
<dbReference type="AlphaFoldDB" id="A0A0F5J9L2"/>
<dbReference type="InterPro" id="IPR018490">
    <property type="entry name" value="cNMP-bd_dom_sf"/>
</dbReference>
<dbReference type="SUPFAM" id="SSF51206">
    <property type="entry name" value="cAMP-binding domain-like"/>
    <property type="match status" value="1"/>
</dbReference>
<organism evidence="2 3">
    <name type="scientific">Parabacteroides gordonii MS-1 = DSM 23371</name>
    <dbReference type="NCBI Taxonomy" id="1203610"/>
    <lineage>
        <taxon>Bacteria</taxon>
        <taxon>Pseudomonadati</taxon>
        <taxon>Bacteroidota</taxon>
        <taxon>Bacteroidia</taxon>
        <taxon>Bacteroidales</taxon>
        <taxon>Tannerellaceae</taxon>
        <taxon>Parabacteroides</taxon>
    </lineage>
</organism>
<comment type="caution">
    <text evidence="2">The sequence shown here is derived from an EMBL/GenBank/DDBJ whole genome shotgun (WGS) entry which is preliminary data.</text>
</comment>
<dbReference type="Pfam" id="PF00027">
    <property type="entry name" value="cNMP_binding"/>
    <property type="match status" value="1"/>
</dbReference>
<dbReference type="HOGENOM" id="CLU_075053_9_3_10"/>
<feature type="domain" description="Cyclic nucleotide-binding" evidence="1">
    <location>
        <begin position="37"/>
        <end position="120"/>
    </location>
</feature>
<dbReference type="CDD" id="cd00038">
    <property type="entry name" value="CAP_ED"/>
    <property type="match status" value="1"/>
</dbReference>
<reference evidence="2 3" key="1">
    <citation type="submission" date="2013-04" db="EMBL/GenBank/DDBJ databases">
        <title>The Genome Sequence of Parabacteroides gordonii DSM 23371.</title>
        <authorList>
            <consortium name="The Broad Institute Genomics Platform"/>
            <person name="Earl A."/>
            <person name="Ward D."/>
            <person name="Feldgarden M."/>
            <person name="Gevers D."/>
            <person name="Martens E."/>
            <person name="Sakamoto M."/>
            <person name="Benno Y."/>
            <person name="Suzuki N."/>
            <person name="Matsunaga N."/>
            <person name="Koshihara K."/>
            <person name="Seki M."/>
            <person name="Komiya H."/>
            <person name="Walker B."/>
            <person name="Young S."/>
            <person name="Zeng Q."/>
            <person name="Gargeya S."/>
            <person name="Fitzgerald M."/>
            <person name="Haas B."/>
            <person name="Abouelleil A."/>
            <person name="Allen A.W."/>
            <person name="Alvarado L."/>
            <person name="Arachchi H.M."/>
            <person name="Berlin A.M."/>
            <person name="Chapman S.B."/>
            <person name="Gainer-Dewar J."/>
            <person name="Goldberg J."/>
            <person name="Griggs A."/>
            <person name="Gujja S."/>
            <person name="Hansen M."/>
            <person name="Howarth C."/>
            <person name="Imamovic A."/>
            <person name="Ireland A."/>
            <person name="Larimer J."/>
            <person name="McCowan C."/>
            <person name="Murphy C."/>
            <person name="Pearson M."/>
            <person name="Poon T.W."/>
            <person name="Priest M."/>
            <person name="Roberts A."/>
            <person name="Saif S."/>
            <person name="Shea T."/>
            <person name="Sisk P."/>
            <person name="Sykes S."/>
            <person name="Wortman J."/>
            <person name="Nusbaum C."/>
            <person name="Birren B."/>
        </authorList>
    </citation>
    <scope>NUCLEOTIDE SEQUENCE [LARGE SCALE GENOMIC DNA]</scope>
    <source>
        <strain evidence="2 3">MS-1</strain>
    </source>
</reference>
<dbReference type="EMBL" id="AQHW01000016">
    <property type="protein sequence ID" value="KKB54479.1"/>
    <property type="molecule type" value="Genomic_DNA"/>
</dbReference>
<dbReference type="Gene3D" id="2.60.120.10">
    <property type="entry name" value="Jelly Rolls"/>
    <property type="match status" value="1"/>
</dbReference>
<name>A0A0F5J9L2_9BACT</name>
<evidence type="ECO:0000313" key="3">
    <source>
        <dbReference type="Proteomes" id="UP000033035"/>
    </source>
</evidence>
<dbReference type="InterPro" id="IPR014710">
    <property type="entry name" value="RmlC-like_jellyroll"/>
</dbReference>
<dbReference type="STRING" id="1203610.HMPREF1536_03399"/>
<evidence type="ECO:0000259" key="1">
    <source>
        <dbReference type="Pfam" id="PF00027"/>
    </source>
</evidence>
<dbReference type="RefSeq" id="WP_028727610.1">
    <property type="nucleotide sequence ID" value="NZ_AUAE01000017.1"/>
</dbReference>
<sequence length="201" mass="24591">MEDLYDETYNLMCRYLREYYPVSDKLCDELFDKCPFVHFKKGELFVSEDRECHNIYFIMRGFCSCFYVKDGKEYILHFFKEGDFGMLFHTFLSRQKAFLNLKATEDTLALCVSRDNFDYFWHEYHDFVLLFYKVFENYAIEREEMYYLMRSNCAEDRVKHYSETHEIQHLMKHVPQYCIASYLNMTPETFAKILARRNKNI</sequence>
<accession>A0A0F5J9L2</accession>
<proteinExistence type="predicted"/>
<keyword evidence="3" id="KW-1185">Reference proteome</keyword>
<gene>
    <name evidence="2" type="ORF">HMPREF1536_03399</name>
</gene>
<protein>
    <recommendedName>
        <fullName evidence="1">Cyclic nucleotide-binding domain-containing protein</fullName>
    </recommendedName>
</protein>
<dbReference type="PATRIC" id="fig|1203610.3.peg.3464"/>
<evidence type="ECO:0000313" key="2">
    <source>
        <dbReference type="EMBL" id="KKB54479.1"/>
    </source>
</evidence>